<evidence type="ECO:0000313" key="3">
    <source>
        <dbReference type="Proteomes" id="UP000239874"/>
    </source>
</evidence>
<organism evidence="2 3">
    <name type="scientific">Nocardia nova</name>
    <dbReference type="NCBI Taxonomy" id="37330"/>
    <lineage>
        <taxon>Bacteria</taxon>
        <taxon>Bacillati</taxon>
        <taxon>Actinomycetota</taxon>
        <taxon>Actinomycetes</taxon>
        <taxon>Mycobacteriales</taxon>
        <taxon>Nocardiaceae</taxon>
        <taxon>Nocardia</taxon>
    </lineage>
</organism>
<dbReference type="EMBL" id="PSZC01000014">
    <property type="protein sequence ID" value="PPJ36481.1"/>
    <property type="molecule type" value="Genomic_DNA"/>
</dbReference>
<sequence length="75" mass="8124">MHGPLAPSPDGRAAGRAALPGGPDKHRHRTIRHILQHTLDPRQAATRLVRDAVEAAGQHADNATAVIYNFPEYTL</sequence>
<accession>A0A2S6AMK8</accession>
<feature type="compositionally biased region" description="Low complexity" evidence="1">
    <location>
        <begin position="11"/>
        <end position="22"/>
    </location>
</feature>
<name>A0A2S6AMK8_9NOCA</name>
<evidence type="ECO:0000313" key="2">
    <source>
        <dbReference type="EMBL" id="PPJ36481.1"/>
    </source>
</evidence>
<protein>
    <submittedName>
        <fullName evidence="2">Uncharacterized protein</fullName>
    </submittedName>
</protein>
<proteinExistence type="predicted"/>
<reference evidence="2 3" key="1">
    <citation type="submission" date="2018-02" db="EMBL/GenBank/DDBJ databases">
        <title>8 Nocardia nova and 1 Nocardia cyriacigeorgica strain used for evolution to TMP-SMX.</title>
        <authorList>
            <person name="Mehta H."/>
            <person name="Weng J."/>
            <person name="Shamoo Y."/>
        </authorList>
    </citation>
    <scope>NUCLEOTIDE SEQUENCE [LARGE SCALE GENOMIC DNA]</scope>
    <source>
        <strain evidence="2 3">MDA3139</strain>
    </source>
</reference>
<feature type="region of interest" description="Disordered" evidence="1">
    <location>
        <begin position="1"/>
        <end position="27"/>
    </location>
</feature>
<comment type="caution">
    <text evidence="2">The sequence shown here is derived from an EMBL/GenBank/DDBJ whole genome shotgun (WGS) entry which is preliminary data.</text>
</comment>
<evidence type="ECO:0000256" key="1">
    <source>
        <dbReference type="SAM" id="MobiDB-lite"/>
    </source>
</evidence>
<dbReference type="Proteomes" id="UP000239874">
    <property type="component" value="Unassembled WGS sequence"/>
</dbReference>
<dbReference type="AlphaFoldDB" id="A0A2S6AMK8"/>
<gene>
    <name evidence="2" type="ORF">C5E45_20780</name>
</gene>